<proteinExistence type="predicted"/>
<keyword evidence="4" id="KW-1185">Reference proteome</keyword>
<name>A0A5N3UM06_MUNRE</name>
<dbReference type="AlphaFoldDB" id="A0A5N3UM06"/>
<dbReference type="InterPro" id="IPR004875">
    <property type="entry name" value="DDE_SF_endonuclease_dom"/>
</dbReference>
<dbReference type="Pfam" id="PF03184">
    <property type="entry name" value="DDE_1"/>
    <property type="match status" value="1"/>
</dbReference>
<evidence type="ECO:0000256" key="1">
    <source>
        <dbReference type="SAM" id="MobiDB-lite"/>
    </source>
</evidence>
<evidence type="ECO:0000313" key="3">
    <source>
        <dbReference type="EMBL" id="KAB0337701.1"/>
    </source>
</evidence>
<dbReference type="EMBL" id="VCEB01011685">
    <property type="protein sequence ID" value="KAB0337701.1"/>
    <property type="molecule type" value="Genomic_DNA"/>
</dbReference>
<comment type="caution">
    <text evidence="3">The sequence shown here is derived from an EMBL/GenBank/DDBJ whole genome shotgun (WGS) entry which is preliminary data.</text>
</comment>
<protein>
    <recommendedName>
        <fullName evidence="2">DDE-1 domain-containing protein</fullName>
    </recommendedName>
</protein>
<dbReference type="PANTHER" id="PTHR19303:SF26">
    <property type="entry name" value="TIGGER TRANSPOSABLE ELEMENT-DERIVED PROTEIN 1"/>
    <property type="match status" value="1"/>
</dbReference>
<organism evidence="3 4">
    <name type="scientific">Muntiacus reevesi</name>
    <name type="common">Reeves' muntjac</name>
    <name type="synonym">Cervus reevesi</name>
    <dbReference type="NCBI Taxonomy" id="9886"/>
    <lineage>
        <taxon>Eukaryota</taxon>
        <taxon>Metazoa</taxon>
        <taxon>Chordata</taxon>
        <taxon>Craniata</taxon>
        <taxon>Vertebrata</taxon>
        <taxon>Euteleostomi</taxon>
        <taxon>Mammalia</taxon>
        <taxon>Eutheria</taxon>
        <taxon>Laurasiatheria</taxon>
        <taxon>Artiodactyla</taxon>
        <taxon>Ruminantia</taxon>
        <taxon>Pecora</taxon>
        <taxon>Cervidae</taxon>
        <taxon>Muntiacinae</taxon>
        <taxon>Muntiacus</taxon>
    </lineage>
</organism>
<evidence type="ECO:0000313" key="4">
    <source>
        <dbReference type="Proteomes" id="UP000326062"/>
    </source>
</evidence>
<dbReference type="InterPro" id="IPR050863">
    <property type="entry name" value="CenT-Element_Derived"/>
</dbReference>
<gene>
    <name evidence="3" type="ORF">FD755_025506</name>
</gene>
<dbReference type="GO" id="GO:0005634">
    <property type="term" value="C:nucleus"/>
    <property type="evidence" value="ECO:0007669"/>
    <property type="project" value="TreeGrafter"/>
</dbReference>
<dbReference type="GO" id="GO:0003677">
    <property type="term" value="F:DNA binding"/>
    <property type="evidence" value="ECO:0007669"/>
    <property type="project" value="TreeGrafter"/>
</dbReference>
<feature type="domain" description="DDE-1" evidence="2">
    <location>
        <begin position="130"/>
        <end position="257"/>
    </location>
</feature>
<sequence length="384" mass="43825">MASGCSSERKSHTLNQKLEMMKVIKQAVNAKEKFLKEIKSATPWSGGSNQSQHSLKTKPHSEKGLPFHSVMAERSEEAAEEKFEASRRWFMKFKERSHLYHLKVQDEARSADMKWLSVGRRSMPGFKASKDRLTLLLGINAADDFQLKPVLIYHSANPMALKNYAKFTQAMLYKQNSKAWMTARLKIPFKLLVLIDNACGYLRALMEMYNEINVVCMPPNTTSILQPMNQGVISAFKSHYLRNTLHKATAAIDRGVWKKLIPTLLGDFEGFRTSVEEALFLMDEQRKWFLEMESTPGEDAVKTIEMTTKNLEYYINLVDKAGKGFERIDSNSERSSTVGKMLSNSIACCHEIICERKSYSLKQNLLLTYFKKLPQPPLPLVPPP</sequence>
<feature type="compositionally biased region" description="Polar residues" evidence="1">
    <location>
        <begin position="42"/>
        <end position="54"/>
    </location>
</feature>
<evidence type="ECO:0000259" key="2">
    <source>
        <dbReference type="Pfam" id="PF03184"/>
    </source>
</evidence>
<reference evidence="3 4" key="1">
    <citation type="submission" date="2019-06" db="EMBL/GenBank/DDBJ databases">
        <title>Discovery of a novel chromosome fission-fusion reversal in muntjac.</title>
        <authorList>
            <person name="Mudd A.B."/>
            <person name="Bredeson J.V."/>
            <person name="Baum R."/>
            <person name="Hockemeyer D."/>
            <person name="Rokhsar D.S."/>
        </authorList>
    </citation>
    <scope>NUCLEOTIDE SEQUENCE [LARGE SCALE GENOMIC DNA]</scope>
    <source>
        <strain evidence="3">UCam_UCB_Mr</strain>
        <tissue evidence="3">Fibroblast cell line</tissue>
    </source>
</reference>
<feature type="region of interest" description="Disordered" evidence="1">
    <location>
        <begin position="41"/>
        <end position="63"/>
    </location>
</feature>
<accession>A0A5N3UM06</accession>
<dbReference type="PANTHER" id="PTHR19303">
    <property type="entry name" value="TRANSPOSON"/>
    <property type="match status" value="1"/>
</dbReference>
<dbReference type="Proteomes" id="UP000326062">
    <property type="component" value="Unassembled WGS sequence"/>
</dbReference>